<name>A0A9P5Z7K6_9AGAR</name>
<sequence>MAEPDAVPQVTTVDGNLQTLAYISVAFAICASYDFLIKFHNEVEILGPASVSLVSNSRRAEWKTDRVVLGKVHHPDGVPSWSVCWYSPPGVDRFWDVDLLCSCRGFTTFNGFLATVVLCAMQGLIALRIYRSLGRYNPKGKRVIKVAFILEVVALVSMQAAAIKQGAKRGNPDGKTAIVLCSTEVFPSWMYTIWIPVLCFELLLLGLATRAVWEHYRVHRVLRSTNTERFGRTQGGSVVVILRDSVVSLLVLIAICVANLSGRKVIGNVVPVQTSFALSTLGPVVLGSQLLTNLHQARSVAEPPDIADVGVELRVMFAAPQEESDSERIDDRKDSNLYDRSGEIFST</sequence>
<proteinExistence type="predicted"/>
<feature type="transmembrane region" description="Helical" evidence="2">
    <location>
        <begin position="142"/>
        <end position="163"/>
    </location>
</feature>
<feature type="transmembrane region" description="Helical" evidence="2">
    <location>
        <begin position="109"/>
        <end position="130"/>
    </location>
</feature>
<dbReference type="AlphaFoldDB" id="A0A9P5Z7K6"/>
<organism evidence="3 4">
    <name type="scientific">Pholiota conissans</name>
    <dbReference type="NCBI Taxonomy" id="109636"/>
    <lineage>
        <taxon>Eukaryota</taxon>
        <taxon>Fungi</taxon>
        <taxon>Dikarya</taxon>
        <taxon>Basidiomycota</taxon>
        <taxon>Agaricomycotina</taxon>
        <taxon>Agaricomycetes</taxon>
        <taxon>Agaricomycetidae</taxon>
        <taxon>Agaricales</taxon>
        <taxon>Agaricineae</taxon>
        <taxon>Strophariaceae</taxon>
        <taxon>Pholiota</taxon>
    </lineage>
</organism>
<keyword evidence="2" id="KW-0812">Transmembrane</keyword>
<comment type="caution">
    <text evidence="3">The sequence shown here is derived from an EMBL/GenBank/DDBJ whole genome shotgun (WGS) entry which is preliminary data.</text>
</comment>
<dbReference type="EMBL" id="MU155159">
    <property type="protein sequence ID" value="KAF9482913.1"/>
    <property type="molecule type" value="Genomic_DNA"/>
</dbReference>
<keyword evidence="2" id="KW-0472">Membrane</keyword>
<dbReference type="Proteomes" id="UP000807469">
    <property type="component" value="Unassembled WGS sequence"/>
</dbReference>
<feature type="compositionally biased region" description="Basic and acidic residues" evidence="1">
    <location>
        <begin position="326"/>
        <end position="347"/>
    </location>
</feature>
<feature type="transmembrane region" description="Helical" evidence="2">
    <location>
        <begin position="193"/>
        <end position="213"/>
    </location>
</feature>
<evidence type="ECO:0000313" key="4">
    <source>
        <dbReference type="Proteomes" id="UP000807469"/>
    </source>
</evidence>
<keyword evidence="4" id="KW-1185">Reference proteome</keyword>
<evidence type="ECO:0000256" key="2">
    <source>
        <dbReference type="SAM" id="Phobius"/>
    </source>
</evidence>
<accession>A0A9P5Z7K6</accession>
<dbReference type="OrthoDB" id="2638860at2759"/>
<feature type="region of interest" description="Disordered" evidence="1">
    <location>
        <begin position="321"/>
        <end position="347"/>
    </location>
</feature>
<keyword evidence="2" id="KW-1133">Transmembrane helix</keyword>
<evidence type="ECO:0000256" key="1">
    <source>
        <dbReference type="SAM" id="MobiDB-lite"/>
    </source>
</evidence>
<reference evidence="3" key="1">
    <citation type="submission" date="2020-11" db="EMBL/GenBank/DDBJ databases">
        <authorList>
            <consortium name="DOE Joint Genome Institute"/>
            <person name="Ahrendt S."/>
            <person name="Riley R."/>
            <person name="Andreopoulos W."/>
            <person name="Labutti K."/>
            <person name="Pangilinan J."/>
            <person name="Ruiz-Duenas F.J."/>
            <person name="Barrasa J.M."/>
            <person name="Sanchez-Garcia M."/>
            <person name="Camarero S."/>
            <person name="Miyauchi S."/>
            <person name="Serrano A."/>
            <person name="Linde D."/>
            <person name="Babiker R."/>
            <person name="Drula E."/>
            <person name="Ayuso-Fernandez I."/>
            <person name="Pacheco R."/>
            <person name="Padilla G."/>
            <person name="Ferreira P."/>
            <person name="Barriuso J."/>
            <person name="Kellner H."/>
            <person name="Castanera R."/>
            <person name="Alfaro M."/>
            <person name="Ramirez L."/>
            <person name="Pisabarro A.G."/>
            <person name="Kuo A."/>
            <person name="Tritt A."/>
            <person name="Lipzen A."/>
            <person name="He G."/>
            <person name="Yan M."/>
            <person name="Ng V."/>
            <person name="Cullen D."/>
            <person name="Martin F."/>
            <person name="Rosso M.-N."/>
            <person name="Henrissat B."/>
            <person name="Hibbett D."/>
            <person name="Martinez A.T."/>
            <person name="Grigoriev I.V."/>
        </authorList>
    </citation>
    <scope>NUCLEOTIDE SEQUENCE</scope>
    <source>
        <strain evidence="3">CIRM-BRFM 674</strain>
    </source>
</reference>
<protein>
    <submittedName>
        <fullName evidence="3">Uncharacterized protein</fullName>
    </submittedName>
</protein>
<gene>
    <name evidence="3" type="ORF">BDN70DRAFT_929574</name>
</gene>
<evidence type="ECO:0000313" key="3">
    <source>
        <dbReference type="EMBL" id="KAF9482913.1"/>
    </source>
</evidence>